<evidence type="ECO:0000313" key="2">
    <source>
        <dbReference type="EMBL" id="QUR68748.1"/>
    </source>
</evidence>
<gene>
    <name evidence="2" type="ORF">F6B93_18205</name>
</gene>
<feature type="domain" description="PE" evidence="1">
    <location>
        <begin position="4"/>
        <end position="94"/>
    </location>
</feature>
<organism evidence="2 3">
    <name type="scientific">Mycobacterium spongiae</name>
    <dbReference type="NCBI Taxonomy" id="886343"/>
    <lineage>
        <taxon>Bacteria</taxon>
        <taxon>Bacillati</taxon>
        <taxon>Actinomycetota</taxon>
        <taxon>Actinomycetes</taxon>
        <taxon>Mycobacteriales</taxon>
        <taxon>Mycobacteriaceae</taxon>
        <taxon>Mycobacterium</taxon>
    </lineage>
</organism>
<proteinExistence type="predicted"/>
<dbReference type="InterPro" id="IPR038332">
    <property type="entry name" value="PPE_sf"/>
</dbReference>
<dbReference type="Gene3D" id="1.10.287.850">
    <property type="entry name" value="HP0062-like domain"/>
    <property type="match status" value="1"/>
</dbReference>
<name>A0A975K0E7_9MYCO</name>
<dbReference type="KEGG" id="mspg:F6B93_18205"/>
<accession>A0A975K0E7</accession>
<sequence>MSYVVAVPEVVAAAATDLAGIGSTLTAANVAAVVPTTGVLVAGADEVSAAVAELFSAHAQAYQVLNTQMAGFHAQFVQALTGAGGAYAAGESVNASSLAGVQHEVLAAIDAPTLALLGRPLIGNGADGVAPGQAGGAGGLLYGNGGNGAAGVNPGVAGVGWRQWPGGIVFSAASGSSGRWLPRRLCH</sequence>
<evidence type="ECO:0000259" key="1">
    <source>
        <dbReference type="Pfam" id="PF00934"/>
    </source>
</evidence>
<dbReference type="SUPFAM" id="SSF140459">
    <property type="entry name" value="PE/PPE dimer-like"/>
    <property type="match status" value="1"/>
</dbReference>
<dbReference type="AlphaFoldDB" id="A0A975K0E7"/>
<reference evidence="2" key="1">
    <citation type="submission" date="2019-12" db="EMBL/GenBank/DDBJ databases">
        <title>Mycobacterium spongiae sp. nov.</title>
        <authorList>
            <person name="Stinear T."/>
        </authorList>
    </citation>
    <scope>NUCLEOTIDE SEQUENCE</scope>
    <source>
        <strain evidence="2">FSD4b-SM</strain>
    </source>
</reference>
<dbReference type="EMBL" id="CP046600">
    <property type="protein sequence ID" value="QUR68748.1"/>
    <property type="molecule type" value="Genomic_DNA"/>
</dbReference>
<evidence type="ECO:0000313" key="3">
    <source>
        <dbReference type="Proteomes" id="UP000682202"/>
    </source>
</evidence>
<protein>
    <submittedName>
        <fullName evidence="2">PE domain-containing protein</fullName>
    </submittedName>
</protein>
<dbReference type="Pfam" id="PF00934">
    <property type="entry name" value="PE"/>
    <property type="match status" value="1"/>
</dbReference>
<dbReference type="Proteomes" id="UP000682202">
    <property type="component" value="Chromosome"/>
</dbReference>
<dbReference type="InterPro" id="IPR000084">
    <property type="entry name" value="PE-PGRS_N"/>
</dbReference>
<keyword evidence="3" id="KW-1185">Reference proteome</keyword>